<gene>
    <name evidence="9" type="ORF">M0M44_11915</name>
</gene>
<keyword evidence="10" id="KW-1185">Reference proteome</keyword>
<reference evidence="9 10" key="1">
    <citation type="submission" date="2022-04" db="EMBL/GenBank/DDBJ databases">
        <authorList>
            <person name="Ra J.-S."/>
            <person name="Kim S.-B."/>
        </authorList>
    </citation>
    <scope>NUCLEOTIDE SEQUENCE [LARGE SCALE GENOMIC DNA]</scope>
    <source>
        <strain evidence="9 10">MMS21-Er5</strain>
    </source>
</reference>
<proteinExistence type="inferred from homology"/>
<evidence type="ECO:0000256" key="4">
    <source>
        <dbReference type="ARBA" id="ARBA00022803"/>
    </source>
</evidence>
<dbReference type="InterPro" id="IPR018060">
    <property type="entry name" value="HTH_AraC"/>
</dbReference>
<organism evidence="9 10">
    <name type="scientific">Flavobacterium humidisoli</name>
    <dbReference type="NCBI Taxonomy" id="2937442"/>
    <lineage>
        <taxon>Bacteria</taxon>
        <taxon>Pseudomonadati</taxon>
        <taxon>Bacteroidota</taxon>
        <taxon>Flavobacteriia</taxon>
        <taxon>Flavobacteriales</taxon>
        <taxon>Flavobacteriaceae</taxon>
        <taxon>Flavobacterium</taxon>
    </lineage>
</organism>
<dbReference type="InterPro" id="IPR011990">
    <property type="entry name" value="TPR-like_helical_dom_sf"/>
</dbReference>
<dbReference type="Gene3D" id="1.10.10.60">
    <property type="entry name" value="Homeodomain-like"/>
    <property type="match status" value="2"/>
</dbReference>
<evidence type="ECO:0000256" key="5">
    <source>
        <dbReference type="ARBA" id="ARBA00038253"/>
    </source>
</evidence>
<name>A0ABY4LY48_9FLAO</name>
<feature type="transmembrane region" description="Helical" evidence="7">
    <location>
        <begin position="390"/>
        <end position="408"/>
    </location>
</feature>
<dbReference type="RefSeq" id="WP_248729962.1">
    <property type="nucleotide sequence ID" value="NZ_CP096829.1"/>
</dbReference>
<keyword evidence="2" id="KW-0963">Cytoplasm</keyword>
<comment type="subcellular location">
    <subcellularLocation>
        <location evidence="1">Cytoplasm</location>
    </subcellularLocation>
</comment>
<feature type="domain" description="HTH araC/xylS-type" evidence="8">
    <location>
        <begin position="470"/>
        <end position="562"/>
    </location>
</feature>
<evidence type="ECO:0000256" key="2">
    <source>
        <dbReference type="ARBA" id="ARBA00022490"/>
    </source>
</evidence>
<protein>
    <submittedName>
        <fullName evidence="9">Helix-turn-helix domain-containing protein</fullName>
    </submittedName>
</protein>
<evidence type="ECO:0000256" key="6">
    <source>
        <dbReference type="SAM" id="Coils"/>
    </source>
</evidence>
<dbReference type="EMBL" id="CP096829">
    <property type="protein sequence ID" value="UPZ18024.1"/>
    <property type="molecule type" value="Genomic_DNA"/>
</dbReference>
<evidence type="ECO:0000256" key="7">
    <source>
        <dbReference type="SAM" id="Phobius"/>
    </source>
</evidence>
<evidence type="ECO:0000313" key="9">
    <source>
        <dbReference type="EMBL" id="UPZ18024.1"/>
    </source>
</evidence>
<evidence type="ECO:0000313" key="10">
    <source>
        <dbReference type="Proteomes" id="UP000829998"/>
    </source>
</evidence>
<evidence type="ECO:0000259" key="8">
    <source>
        <dbReference type="PROSITE" id="PS01124"/>
    </source>
</evidence>
<keyword evidence="6" id="KW-0175">Coiled coil</keyword>
<sequence length="565" mass="66768">MKQNLLFVMLLCAFSFDFGFAQKKEFKASDSLKNKSYTYLDDQLYNHRKDSSKASVYLLTYLKKAKNEKNWKEIIFAYQNYLHHSPDKMRIIYADSMIYTAKKAGDNTLLGSSYLSKGIVYYGRKDYENAFQNYIRANNYISRSNDKYLINKVKYHMAQIKYYLGFYDEALALFNDCLTYFKVENTSAYLNTLHSIGVCYNRIGNYGLCSEINRKGIYEGKSLGLSDMEIYFIHSDGINEYFKKNYQLAISKLESVVEKIKDNRDFANEAVGYFYIGKSFWSVRNKDQALPYLLKVDKAFQEKKYIRPDLRESYELLITYYKNKKDLSKQLYYIDQLLRADTILNNTYKYLVTKIHKNYDTKELLIEKEKIQNENKKIHKELVKEKHYDLIFAGIILVLFTVSFYLNYRHQKNKKFYKKKFDELMLELNTKPKDKKELPKEKSPTLDIPSETITSILNGLQSFEDSKKFLGKDLRLNVVANMLHTNSKYLYKVISHYKGKRFVEYINDLKINYIIALLNDDRMSRKYSNSALAEEAGFSSTQQFALAFKQKTEMPVNFFIEQLSK</sequence>
<accession>A0ABY4LY48</accession>
<evidence type="ECO:0000256" key="3">
    <source>
        <dbReference type="ARBA" id="ARBA00022737"/>
    </source>
</evidence>
<keyword evidence="7" id="KW-0472">Membrane</keyword>
<keyword evidence="7" id="KW-0812">Transmembrane</keyword>
<dbReference type="InterPro" id="IPR051476">
    <property type="entry name" value="Bac_ResReg_Asp_Phosphatase"/>
</dbReference>
<dbReference type="SUPFAM" id="SSF48452">
    <property type="entry name" value="TPR-like"/>
    <property type="match status" value="1"/>
</dbReference>
<dbReference type="SMART" id="SM00342">
    <property type="entry name" value="HTH_ARAC"/>
    <property type="match status" value="1"/>
</dbReference>
<dbReference type="PANTHER" id="PTHR46630">
    <property type="entry name" value="TETRATRICOPEPTIDE REPEAT PROTEIN 29"/>
    <property type="match status" value="1"/>
</dbReference>
<dbReference type="Proteomes" id="UP000829998">
    <property type="component" value="Chromosome"/>
</dbReference>
<feature type="coiled-coil region" evidence="6">
    <location>
        <begin position="243"/>
        <end position="270"/>
    </location>
</feature>
<keyword evidence="3" id="KW-0677">Repeat</keyword>
<evidence type="ECO:0000256" key="1">
    <source>
        <dbReference type="ARBA" id="ARBA00004496"/>
    </source>
</evidence>
<dbReference type="PANTHER" id="PTHR46630:SF1">
    <property type="entry name" value="TETRATRICOPEPTIDE REPEAT PROTEIN 29"/>
    <property type="match status" value="1"/>
</dbReference>
<keyword evidence="7" id="KW-1133">Transmembrane helix</keyword>
<dbReference type="Gene3D" id="1.25.40.10">
    <property type="entry name" value="Tetratricopeptide repeat domain"/>
    <property type="match status" value="2"/>
</dbReference>
<keyword evidence="4" id="KW-0802">TPR repeat</keyword>
<comment type="similarity">
    <text evidence="5">Belongs to the Rap family.</text>
</comment>
<dbReference type="PROSITE" id="PS01124">
    <property type="entry name" value="HTH_ARAC_FAMILY_2"/>
    <property type="match status" value="1"/>
</dbReference>